<dbReference type="Proteomes" id="UP000000954">
    <property type="component" value="Chromosome"/>
</dbReference>
<dbReference type="EMBL" id="CP001682">
    <property type="protein sequence ID" value="ACU94754.1"/>
    <property type="molecule type" value="Genomic_DNA"/>
</dbReference>
<dbReference type="AlphaFoldDB" id="C7MPB4"/>
<reference evidence="1 2" key="1">
    <citation type="journal article" date="2009" name="Stand. Genomic Sci.">
        <title>Complete genome sequence of Cryptobacterium curtum type strain (12-3).</title>
        <authorList>
            <person name="Mavrommatis K."/>
            <person name="Pukall R."/>
            <person name="Rohde C."/>
            <person name="Chen F."/>
            <person name="Sims D."/>
            <person name="Brettin T."/>
            <person name="Kuske C."/>
            <person name="Detter J.C."/>
            <person name="Han C."/>
            <person name="Lapidus A."/>
            <person name="Copeland A."/>
            <person name="Glavina Del Rio T."/>
            <person name="Nolan M."/>
            <person name="Lucas S."/>
            <person name="Tice H."/>
            <person name="Cheng J.F."/>
            <person name="Bruce D."/>
            <person name="Goodwin L."/>
            <person name="Pitluck S."/>
            <person name="Ovchinnikova G."/>
            <person name="Pati A."/>
            <person name="Ivanova N."/>
            <person name="Chen A."/>
            <person name="Palaniappan K."/>
            <person name="Chain P."/>
            <person name="D'haeseleer P."/>
            <person name="Goker M."/>
            <person name="Bristow J."/>
            <person name="Eisen J.A."/>
            <person name="Markowitz V."/>
            <person name="Hugenholtz P."/>
            <person name="Rohde M."/>
            <person name="Klenk H.P."/>
            <person name="Kyrpides N.C."/>
        </authorList>
    </citation>
    <scope>NUCLEOTIDE SEQUENCE [LARGE SCALE GENOMIC DNA]</scope>
    <source>
        <strain evidence="2">ATCC 700683 / DSM 15641 / 12-3</strain>
    </source>
</reference>
<dbReference type="HOGENOM" id="CLU_2823886_0_0_11"/>
<organism evidence="1 2">
    <name type="scientific">Cryptobacterium curtum (strain ATCC 700683 / DSM 15641 / CCUG 43107 / 12-3)</name>
    <dbReference type="NCBI Taxonomy" id="469378"/>
    <lineage>
        <taxon>Bacteria</taxon>
        <taxon>Bacillati</taxon>
        <taxon>Actinomycetota</taxon>
        <taxon>Coriobacteriia</taxon>
        <taxon>Eggerthellales</taxon>
        <taxon>Eggerthellaceae</taxon>
        <taxon>Cryptobacterium</taxon>
    </lineage>
</organism>
<protein>
    <submittedName>
        <fullName evidence="1">Uncharacterized protein</fullName>
    </submittedName>
</protein>
<dbReference type="STRING" id="469378.Ccur_10630"/>
<dbReference type="KEGG" id="ccu:Ccur_10630"/>
<dbReference type="RefSeq" id="WP_012803439.1">
    <property type="nucleotide sequence ID" value="NC_013170.1"/>
</dbReference>
<keyword evidence="2" id="KW-1185">Reference proteome</keyword>
<name>C7MPB4_CRYCD</name>
<proteinExistence type="predicted"/>
<sequence length="66" mass="8207">MAISYYIDERYQEENMKLGKGWINCDEDISADDYIRRHASPEYLEWYERETEEIEELHRQSPDEMW</sequence>
<evidence type="ECO:0000313" key="1">
    <source>
        <dbReference type="EMBL" id="ACU94754.1"/>
    </source>
</evidence>
<accession>C7MPB4</accession>
<evidence type="ECO:0000313" key="2">
    <source>
        <dbReference type="Proteomes" id="UP000000954"/>
    </source>
</evidence>
<gene>
    <name evidence="1" type="ordered locus">Ccur_10630</name>
</gene>